<feature type="coiled-coil region" evidence="1">
    <location>
        <begin position="64"/>
        <end position="91"/>
    </location>
</feature>
<dbReference type="PANTHER" id="PTHR47747">
    <property type="entry name" value="RIBONUCLEASE P PROTEIN SUBUNIT P38-LIKE PROTEIN"/>
    <property type="match status" value="1"/>
</dbReference>
<gene>
    <name evidence="2" type="ORF">A4A49_51395</name>
</gene>
<dbReference type="EMBL" id="MJEQ01000909">
    <property type="protein sequence ID" value="OIT33278.1"/>
    <property type="molecule type" value="Genomic_DNA"/>
</dbReference>
<protein>
    <submittedName>
        <fullName evidence="2">Uncharacterized protein</fullName>
    </submittedName>
</protein>
<sequence>MGRALRQAEAAKQELNSSLEQKEKSILMTQKLSIELVKMRKDLDQKDQIFSAMLRKSKLDTTEKQMLLKEIKLSKARRKQAELEMERWKSASESRYERHSLNSMLYKRMNLKLETGKSRSQKMDYLIDEQPECTKEPELFSHISDRFFTEETEEKVDELNSN</sequence>
<dbReference type="Proteomes" id="UP000187609">
    <property type="component" value="Unassembled WGS sequence"/>
</dbReference>
<proteinExistence type="predicted"/>
<organism evidence="2 3">
    <name type="scientific">Nicotiana attenuata</name>
    <name type="common">Coyote tobacco</name>
    <dbReference type="NCBI Taxonomy" id="49451"/>
    <lineage>
        <taxon>Eukaryota</taxon>
        <taxon>Viridiplantae</taxon>
        <taxon>Streptophyta</taxon>
        <taxon>Embryophyta</taxon>
        <taxon>Tracheophyta</taxon>
        <taxon>Spermatophyta</taxon>
        <taxon>Magnoliopsida</taxon>
        <taxon>eudicotyledons</taxon>
        <taxon>Gunneridae</taxon>
        <taxon>Pentapetalae</taxon>
        <taxon>asterids</taxon>
        <taxon>lamiids</taxon>
        <taxon>Solanales</taxon>
        <taxon>Solanaceae</taxon>
        <taxon>Nicotianoideae</taxon>
        <taxon>Nicotianeae</taxon>
        <taxon>Nicotiana</taxon>
    </lineage>
</organism>
<keyword evidence="3" id="KW-1185">Reference proteome</keyword>
<dbReference type="PANTHER" id="PTHR47747:SF2">
    <property type="entry name" value="RIBONUCLEASE P PROTEIN SUBUNIT P38-LIKE PROTEIN"/>
    <property type="match status" value="1"/>
</dbReference>
<name>A0A314KV77_NICAT</name>
<dbReference type="AlphaFoldDB" id="A0A314KV77"/>
<reference evidence="2" key="1">
    <citation type="submission" date="2016-11" db="EMBL/GenBank/DDBJ databases">
        <title>The genome of Nicotiana attenuata.</title>
        <authorList>
            <person name="Xu S."/>
            <person name="Brockmoeller T."/>
            <person name="Gaquerel E."/>
            <person name="Navarro A."/>
            <person name="Kuhl H."/>
            <person name="Gase K."/>
            <person name="Ling Z."/>
            <person name="Zhou W."/>
            <person name="Kreitzer C."/>
            <person name="Stanke M."/>
            <person name="Tang H."/>
            <person name="Lyons E."/>
            <person name="Pandey P."/>
            <person name="Pandey S.P."/>
            <person name="Timmermann B."/>
            <person name="Baldwin I.T."/>
        </authorList>
    </citation>
    <scope>NUCLEOTIDE SEQUENCE [LARGE SCALE GENOMIC DNA]</scope>
    <source>
        <strain evidence="2">UT</strain>
    </source>
</reference>
<dbReference type="STRING" id="49451.A0A314KV77"/>
<evidence type="ECO:0000256" key="1">
    <source>
        <dbReference type="SAM" id="Coils"/>
    </source>
</evidence>
<dbReference type="SMR" id="A0A314KV77"/>
<accession>A0A314KV77</accession>
<dbReference type="Gramene" id="OIT33278">
    <property type="protein sequence ID" value="OIT33278"/>
    <property type="gene ID" value="A4A49_51395"/>
</dbReference>
<keyword evidence="1" id="KW-0175">Coiled coil</keyword>
<comment type="caution">
    <text evidence="2">The sequence shown here is derived from an EMBL/GenBank/DDBJ whole genome shotgun (WGS) entry which is preliminary data.</text>
</comment>
<evidence type="ECO:0000313" key="3">
    <source>
        <dbReference type="Proteomes" id="UP000187609"/>
    </source>
</evidence>
<evidence type="ECO:0000313" key="2">
    <source>
        <dbReference type="EMBL" id="OIT33278.1"/>
    </source>
</evidence>